<comment type="caution">
    <text evidence="1">The sequence shown here is derived from an EMBL/GenBank/DDBJ whole genome shotgun (WGS) entry which is preliminary data.</text>
</comment>
<dbReference type="AlphaFoldDB" id="A0A5N7MAJ4"/>
<evidence type="ECO:0000313" key="1">
    <source>
        <dbReference type="EMBL" id="MPR23875.1"/>
    </source>
</evidence>
<dbReference type="EMBL" id="VOSK01000001">
    <property type="protein sequence ID" value="MPR23875.1"/>
    <property type="molecule type" value="Genomic_DNA"/>
</dbReference>
<gene>
    <name evidence="1" type="ORF">FS320_01220</name>
</gene>
<dbReference type="RefSeq" id="WP_152708772.1">
    <property type="nucleotide sequence ID" value="NZ_VOSJ01000001.1"/>
</dbReference>
<proteinExistence type="predicted"/>
<organism evidence="1 2">
    <name type="scientific">Microvirga tunisiensis</name>
    <dbReference type="NCBI Taxonomy" id="2108360"/>
    <lineage>
        <taxon>Bacteria</taxon>
        <taxon>Pseudomonadati</taxon>
        <taxon>Pseudomonadota</taxon>
        <taxon>Alphaproteobacteria</taxon>
        <taxon>Hyphomicrobiales</taxon>
        <taxon>Methylobacteriaceae</taxon>
        <taxon>Microvirga</taxon>
    </lineage>
</organism>
<name>A0A5N7MAJ4_9HYPH</name>
<accession>A0A5N7MAJ4</accession>
<keyword evidence="2" id="KW-1185">Reference proteome</keyword>
<reference evidence="1 2" key="1">
    <citation type="journal article" date="2019" name="Syst. Appl. Microbiol.">
        <title>Microvirga tunisiensis sp. nov., a root nodule symbiotic bacterium isolated from Lupinus micranthus and L. luteus grown in Northern Tunisia.</title>
        <authorList>
            <person name="Msaddak A."/>
            <person name="Rejili M."/>
            <person name="Duran D."/>
            <person name="Mars M."/>
            <person name="Palacios J.M."/>
            <person name="Ruiz-Argueso T."/>
            <person name="Rey L."/>
            <person name="Imperial J."/>
        </authorList>
    </citation>
    <scope>NUCLEOTIDE SEQUENCE [LARGE SCALE GENOMIC DNA]</scope>
    <source>
        <strain evidence="1 2">Lmie10</strain>
    </source>
</reference>
<dbReference type="Proteomes" id="UP000403266">
    <property type="component" value="Unassembled WGS sequence"/>
</dbReference>
<evidence type="ECO:0000313" key="2">
    <source>
        <dbReference type="Proteomes" id="UP000403266"/>
    </source>
</evidence>
<protein>
    <submittedName>
        <fullName evidence="1">Uncharacterized protein</fullName>
    </submittedName>
</protein>
<sequence length="139" mass="14900">MPVFQNSIAGYLQIGEVQIAGADLPLYVTAEIANRAIDVDPNYSGIDDPSTRTLLLYEAVSSAIALGRTDLSIEVADRSWSRNPEEIPQDRIGLALAIDDTKVVISSGVRQISRGDPMFNEIALSAEAALAKLASRTLV</sequence>